<dbReference type="PANTHER" id="PTHR42743:SF11">
    <property type="entry name" value="AMINODEOXYCHORISMATE LYASE"/>
    <property type="match status" value="1"/>
</dbReference>
<dbReference type="EMBL" id="JAQFWP010000043">
    <property type="protein sequence ID" value="MDA2806891.1"/>
    <property type="molecule type" value="Genomic_DNA"/>
</dbReference>
<comment type="caution">
    <text evidence="6">The sequence shown here is derived from an EMBL/GenBank/DDBJ whole genome shotgun (WGS) entry which is preliminary data.</text>
</comment>
<dbReference type="InterPro" id="IPR043131">
    <property type="entry name" value="BCAT-like_N"/>
</dbReference>
<accession>A0ABT4TQC7</accession>
<gene>
    <name evidence="6" type="ORF">O4U47_20460</name>
</gene>
<dbReference type="Gene3D" id="3.20.10.10">
    <property type="entry name" value="D-amino Acid Aminotransferase, subunit A, domain 2"/>
    <property type="match status" value="1"/>
</dbReference>
<organism evidence="6 7">
    <name type="scientific">Nocardiopsis suaedae</name>
    <dbReference type="NCBI Taxonomy" id="3018444"/>
    <lineage>
        <taxon>Bacteria</taxon>
        <taxon>Bacillati</taxon>
        <taxon>Actinomycetota</taxon>
        <taxon>Actinomycetes</taxon>
        <taxon>Streptosporangiales</taxon>
        <taxon>Nocardiopsidaceae</taxon>
        <taxon>Nocardiopsis</taxon>
    </lineage>
</organism>
<dbReference type="GO" id="GO:0008483">
    <property type="term" value="F:transaminase activity"/>
    <property type="evidence" value="ECO:0007669"/>
    <property type="project" value="UniProtKB-KW"/>
</dbReference>
<dbReference type="InterPro" id="IPR001544">
    <property type="entry name" value="Aminotrans_IV"/>
</dbReference>
<dbReference type="InterPro" id="IPR050571">
    <property type="entry name" value="Class-IV_PLP-Dep_Aminotrnsfr"/>
</dbReference>
<dbReference type="Gene3D" id="3.30.470.10">
    <property type="match status" value="1"/>
</dbReference>
<evidence type="ECO:0000256" key="5">
    <source>
        <dbReference type="RuleBase" id="RU004516"/>
    </source>
</evidence>
<dbReference type="Proteomes" id="UP001165685">
    <property type="component" value="Unassembled WGS sequence"/>
</dbReference>
<dbReference type="InterPro" id="IPR036038">
    <property type="entry name" value="Aminotransferase-like"/>
</dbReference>
<keyword evidence="7" id="KW-1185">Reference proteome</keyword>
<dbReference type="SUPFAM" id="SSF56752">
    <property type="entry name" value="D-aminoacid aminotransferase-like PLP-dependent enzymes"/>
    <property type="match status" value="1"/>
</dbReference>
<protein>
    <submittedName>
        <fullName evidence="6">Aminotransferase class IV</fullName>
    </submittedName>
</protein>
<keyword evidence="6" id="KW-0808">Transferase</keyword>
<comment type="similarity">
    <text evidence="2 4">Belongs to the class-IV pyridoxal-phosphate-dependent aminotransferase family.</text>
</comment>
<dbReference type="Pfam" id="PF01063">
    <property type="entry name" value="Aminotran_4"/>
    <property type="match status" value="1"/>
</dbReference>
<dbReference type="PROSITE" id="PS00770">
    <property type="entry name" value="AA_TRANSFER_CLASS_4"/>
    <property type="match status" value="1"/>
</dbReference>
<dbReference type="InterPro" id="IPR043132">
    <property type="entry name" value="BCAT-like_C"/>
</dbReference>
<evidence type="ECO:0000256" key="4">
    <source>
        <dbReference type="RuleBase" id="RU004106"/>
    </source>
</evidence>
<evidence type="ECO:0000313" key="7">
    <source>
        <dbReference type="Proteomes" id="UP001165685"/>
    </source>
</evidence>
<proteinExistence type="inferred from homology"/>
<keyword evidence="6" id="KW-0032">Aminotransferase</keyword>
<sequence length="280" mass="29148">MRVWIAGAGFGRGEVLAEEEARIPALDHGITVGDGVFETVKGVAGRPFALSRHLRRLARSAAGLGLPEPDLELIAEGVRRAVGANADTDPSRIRITMTGGPAPLGSERGAGEPTYIVGVGPFPPIPPSVPVQTVPWSRNEKGALAGLKTTSYADNVLALKYAHERGASEAVFANTRGNLCEGTGSNMFVVLDGRLVTPPLSAGPLAGITRELVLEWAGGEEADVPMADLDRVSEAFLTSTGRDVQAISAIDGRDLPAAPGPVTRKAVDVFADRSAADMDP</sequence>
<evidence type="ECO:0000256" key="1">
    <source>
        <dbReference type="ARBA" id="ARBA00001933"/>
    </source>
</evidence>
<dbReference type="CDD" id="cd00449">
    <property type="entry name" value="PLPDE_IV"/>
    <property type="match status" value="1"/>
</dbReference>
<evidence type="ECO:0000256" key="2">
    <source>
        <dbReference type="ARBA" id="ARBA00009320"/>
    </source>
</evidence>
<evidence type="ECO:0000313" key="6">
    <source>
        <dbReference type="EMBL" id="MDA2806891.1"/>
    </source>
</evidence>
<keyword evidence="3 5" id="KW-0663">Pyridoxal phosphate</keyword>
<evidence type="ECO:0000256" key="3">
    <source>
        <dbReference type="ARBA" id="ARBA00022898"/>
    </source>
</evidence>
<comment type="cofactor">
    <cofactor evidence="1 5">
        <name>pyridoxal 5'-phosphate</name>
        <dbReference type="ChEBI" id="CHEBI:597326"/>
    </cofactor>
</comment>
<reference evidence="6" key="1">
    <citation type="submission" date="2023-01" db="EMBL/GenBank/DDBJ databases">
        <title>Draft genome sequence of Nocardiopsis sp. LSu2-4 isolated from halophytes.</title>
        <authorList>
            <person name="Duangmal K."/>
            <person name="Chantavorakit T."/>
        </authorList>
    </citation>
    <scope>NUCLEOTIDE SEQUENCE</scope>
    <source>
        <strain evidence="6">LSu2-4</strain>
    </source>
</reference>
<dbReference type="InterPro" id="IPR018300">
    <property type="entry name" value="Aminotrans_IV_CS"/>
</dbReference>
<name>A0ABT4TQC7_9ACTN</name>
<dbReference type="PANTHER" id="PTHR42743">
    <property type="entry name" value="AMINO-ACID AMINOTRANSFERASE"/>
    <property type="match status" value="1"/>
</dbReference>
<dbReference type="RefSeq" id="WP_270679526.1">
    <property type="nucleotide sequence ID" value="NZ_JAQFWP010000043.1"/>
</dbReference>